<organism evidence="1">
    <name type="scientific">Anguilla anguilla</name>
    <name type="common">European freshwater eel</name>
    <name type="synonym">Muraena anguilla</name>
    <dbReference type="NCBI Taxonomy" id="7936"/>
    <lineage>
        <taxon>Eukaryota</taxon>
        <taxon>Metazoa</taxon>
        <taxon>Chordata</taxon>
        <taxon>Craniata</taxon>
        <taxon>Vertebrata</taxon>
        <taxon>Euteleostomi</taxon>
        <taxon>Actinopterygii</taxon>
        <taxon>Neopterygii</taxon>
        <taxon>Teleostei</taxon>
        <taxon>Anguilliformes</taxon>
        <taxon>Anguillidae</taxon>
        <taxon>Anguilla</taxon>
    </lineage>
</organism>
<sequence>MIQTTSDLIFSYVQVQNKYTFHCKPMLCYGNISRKN</sequence>
<proteinExistence type="predicted"/>
<dbReference type="AlphaFoldDB" id="A0A0E9WKU4"/>
<accession>A0A0E9WKU4</accession>
<reference evidence="1" key="1">
    <citation type="submission" date="2014-11" db="EMBL/GenBank/DDBJ databases">
        <authorList>
            <person name="Amaro Gonzalez C."/>
        </authorList>
    </citation>
    <scope>NUCLEOTIDE SEQUENCE</scope>
</reference>
<reference evidence="1" key="2">
    <citation type="journal article" date="2015" name="Fish Shellfish Immunol.">
        <title>Early steps in the European eel (Anguilla anguilla)-Vibrio vulnificus interaction in the gills: Role of the RtxA13 toxin.</title>
        <authorList>
            <person name="Callol A."/>
            <person name="Pajuelo D."/>
            <person name="Ebbesson L."/>
            <person name="Teles M."/>
            <person name="MacKenzie S."/>
            <person name="Amaro C."/>
        </authorList>
    </citation>
    <scope>NUCLEOTIDE SEQUENCE</scope>
</reference>
<protein>
    <submittedName>
        <fullName evidence="1">Uncharacterized protein</fullName>
    </submittedName>
</protein>
<name>A0A0E9WKU4_ANGAN</name>
<dbReference type="EMBL" id="GBXM01018479">
    <property type="protein sequence ID" value="JAH90098.1"/>
    <property type="molecule type" value="Transcribed_RNA"/>
</dbReference>
<evidence type="ECO:0000313" key="1">
    <source>
        <dbReference type="EMBL" id="JAH90098.1"/>
    </source>
</evidence>